<gene>
    <name evidence="3" type="ORF">BDP27DRAFT_827359</name>
</gene>
<protein>
    <recommendedName>
        <fullName evidence="2">Nephrocystin 3-like N-terminal domain-containing protein</fullName>
    </recommendedName>
</protein>
<evidence type="ECO:0000313" key="4">
    <source>
        <dbReference type="Proteomes" id="UP000772434"/>
    </source>
</evidence>
<comment type="caution">
    <text evidence="3">The sequence shown here is derived from an EMBL/GenBank/DDBJ whole genome shotgun (WGS) entry which is preliminary data.</text>
</comment>
<accession>A0A9P5P4R3</accession>
<organism evidence="3 4">
    <name type="scientific">Rhodocollybia butyracea</name>
    <dbReference type="NCBI Taxonomy" id="206335"/>
    <lineage>
        <taxon>Eukaryota</taxon>
        <taxon>Fungi</taxon>
        <taxon>Dikarya</taxon>
        <taxon>Basidiomycota</taxon>
        <taxon>Agaricomycotina</taxon>
        <taxon>Agaricomycetes</taxon>
        <taxon>Agaricomycetidae</taxon>
        <taxon>Agaricales</taxon>
        <taxon>Marasmiineae</taxon>
        <taxon>Omphalotaceae</taxon>
        <taxon>Rhodocollybia</taxon>
    </lineage>
</organism>
<dbReference type="InterPro" id="IPR027417">
    <property type="entry name" value="P-loop_NTPase"/>
</dbReference>
<dbReference type="OrthoDB" id="7464126at2759"/>
<dbReference type="SUPFAM" id="SSF52540">
    <property type="entry name" value="P-loop containing nucleoside triphosphate hydrolases"/>
    <property type="match status" value="1"/>
</dbReference>
<dbReference type="EMBL" id="JADNRY010000618">
    <property type="protein sequence ID" value="KAF9034958.1"/>
    <property type="molecule type" value="Genomic_DNA"/>
</dbReference>
<evidence type="ECO:0000259" key="2">
    <source>
        <dbReference type="Pfam" id="PF24883"/>
    </source>
</evidence>
<evidence type="ECO:0000313" key="3">
    <source>
        <dbReference type="EMBL" id="KAF9034958.1"/>
    </source>
</evidence>
<dbReference type="InterPro" id="IPR056884">
    <property type="entry name" value="NPHP3-like_N"/>
</dbReference>
<sequence length="246" mass="28222">MREFCRSHESSTSSLPLIMSFFDHASNFSLYQPVMNNVEGDVSLNVTNNWVSDHVPVIRDWLNPPDTSVNFNAASEKHTPGTGQWLLSDPTYLKWKNGEIHLLWIQGKVGSGKTVLSTTIIDDIKQTQSTVCFYYFDNRDNSGAKAKNYRGFLLSILFQMAICQDKLHPALHSLYKNCKNGSMQASLKDLESALAEVVRDMQSVYIILDAMDDCYKQAQAFWKQPRLFKYPLEQPKYRGRYFTVPR</sequence>
<dbReference type="Gene3D" id="3.40.50.300">
    <property type="entry name" value="P-loop containing nucleotide triphosphate hydrolases"/>
    <property type="match status" value="1"/>
</dbReference>
<dbReference type="Proteomes" id="UP000772434">
    <property type="component" value="Unassembled WGS sequence"/>
</dbReference>
<feature type="domain" description="Nephrocystin 3-like N-terminal" evidence="2">
    <location>
        <begin position="81"/>
        <end position="218"/>
    </location>
</feature>
<keyword evidence="1" id="KW-0677">Repeat</keyword>
<dbReference type="AlphaFoldDB" id="A0A9P5P4R3"/>
<dbReference type="PANTHER" id="PTHR10039">
    <property type="entry name" value="AMELOGENIN"/>
    <property type="match status" value="1"/>
</dbReference>
<dbReference type="Pfam" id="PF24883">
    <property type="entry name" value="NPHP3_N"/>
    <property type="match status" value="1"/>
</dbReference>
<reference evidence="3" key="1">
    <citation type="submission" date="2020-11" db="EMBL/GenBank/DDBJ databases">
        <authorList>
            <consortium name="DOE Joint Genome Institute"/>
            <person name="Ahrendt S."/>
            <person name="Riley R."/>
            <person name="Andreopoulos W."/>
            <person name="Labutti K."/>
            <person name="Pangilinan J."/>
            <person name="Ruiz-Duenas F.J."/>
            <person name="Barrasa J.M."/>
            <person name="Sanchez-Garcia M."/>
            <person name="Camarero S."/>
            <person name="Miyauchi S."/>
            <person name="Serrano A."/>
            <person name="Linde D."/>
            <person name="Babiker R."/>
            <person name="Drula E."/>
            <person name="Ayuso-Fernandez I."/>
            <person name="Pacheco R."/>
            <person name="Padilla G."/>
            <person name="Ferreira P."/>
            <person name="Barriuso J."/>
            <person name="Kellner H."/>
            <person name="Castanera R."/>
            <person name="Alfaro M."/>
            <person name="Ramirez L."/>
            <person name="Pisabarro A.G."/>
            <person name="Kuo A."/>
            <person name="Tritt A."/>
            <person name="Lipzen A."/>
            <person name="He G."/>
            <person name="Yan M."/>
            <person name="Ng V."/>
            <person name="Cullen D."/>
            <person name="Martin F."/>
            <person name="Rosso M.-N."/>
            <person name="Henrissat B."/>
            <person name="Hibbett D."/>
            <person name="Martinez A.T."/>
            <person name="Grigoriev I.V."/>
        </authorList>
    </citation>
    <scope>NUCLEOTIDE SEQUENCE</scope>
    <source>
        <strain evidence="3">AH 40177</strain>
    </source>
</reference>
<keyword evidence="4" id="KW-1185">Reference proteome</keyword>
<name>A0A9P5P4R3_9AGAR</name>
<proteinExistence type="predicted"/>
<evidence type="ECO:0000256" key="1">
    <source>
        <dbReference type="ARBA" id="ARBA00022737"/>
    </source>
</evidence>